<dbReference type="InterPro" id="IPR002126">
    <property type="entry name" value="Cadherin-like_dom"/>
</dbReference>
<feature type="signal peptide" evidence="1">
    <location>
        <begin position="1"/>
        <end position="22"/>
    </location>
</feature>
<dbReference type="InterPro" id="IPR001322">
    <property type="entry name" value="Lamin_tail_dom"/>
</dbReference>
<name>A0ABT9FIK0_9GAMM</name>
<dbReference type="SUPFAM" id="SSF49313">
    <property type="entry name" value="Cadherin-like"/>
    <property type="match status" value="1"/>
</dbReference>
<keyword evidence="4" id="KW-0378">Hydrolase</keyword>
<reference evidence="4" key="1">
    <citation type="submission" date="2023-07" db="EMBL/GenBank/DDBJ databases">
        <title>Genome content predicts the carbon catabolic preferences of heterotrophic bacteria.</title>
        <authorList>
            <person name="Gralka M."/>
        </authorList>
    </citation>
    <scope>NUCLEOTIDE SEQUENCE</scope>
    <source>
        <strain evidence="4">4G09</strain>
    </source>
</reference>
<dbReference type="RefSeq" id="WP_286890358.1">
    <property type="nucleotide sequence ID" value="NZ_JAUYVT010000022.1"/>
</dbReference>
<dbReference type="PROSITE" id="PS50268">
    <property type="entry name" value="CADHERIN_2"/>
    <property type="match status" value="1"/>
</dbReference>
<dbReference type="InterPro" id="IPR047971">
    <property type="entry name" value="ExeM-like"/>
</dbReference>
<dbReference type="NCBIfam" id="NF033681">
    <property type="entry name" value="ExeM_NucH_DNase"/>
    <property type="match status" value="1"/>
</dbReference>
<dbReference type="InterPro" id="IPR015919">
    <property type="entry name" value="Cadherin-like_sf"/>
</dbReference>
<dbReference type="InterPro" id="IPR020008">
    <property type="entry name" value="GlyGly_CTERM"/>
</dbReference>
<comment type="caution">
    <text evidence="4">The sequence shown here is derived from an EMBL/GenBank/DDBJ whole genome shotgun (WGS) entry which is preliminary data.</text>
</comment>
<evidence type="ECO:0000313" key="5">
    <source>
        <dbReference type="Proteomes" id="UP001177212"/>
    </source>
</evidence>
<dbReference type="InterPro" id="IPR005135">
    <property type="entry name" value="Endo/exonuclease/phosphatase"/>
</dbReference>
<evidence type="ECO:0000256" key="1">
    <source>
        <dbReference type="SAM" id="SignalP"/>
    </source>
</evidence>
<dbReference type="Gene3D" id="2.60.40.60">
    <property type="entry name" value="Cadherins"/>
    <property type="match status" value="1"/>
</dbReference>
<feature type="domain" description="LTD" evidence="3">
    <location>
        <begin position="14"/>
        <end position="128"/>
    </location>
</feature>
<dbReference type="CDD" id="cd04486">
    <property type="entry name" value="YhcR_OBF_like"/>
    <property type="match status" value="1"/>
</dbReference>
<dbReference type="Pfam" id="PF00932">
    <property type="entry name" value="LTD"/>
    <property type="match status" value="1"/>
</dbReference>
<dbReference type="CDD" id="cd10283">
    <property type="entry name" value="MnuA_DNase1-like"/>
    <property type="match status" value="1"/>
</dbReference>
<keyword evidence="4" id="KW-0540">Nuclease</keyword>
<feature type="domain" description="Cadherin" evidence="2">
    <location>
        <begin position="786"/>
        <end position="900"/>
    </location>
</feature>
<protein>
    <submittedName>
        <fullName evidence="4">ExeM/NucH family extracellular endonuclease</fullName>
    </submittedName>
</protein>
<dbReference type="NCBIfam" id="TIGR03501">
    <property type="entry name" value="GlyGly_CTERM"/>
    <property type="match status" value="1"/>
</dbReference>
<proteinExistence type="predicted"/>
<evidence type="ECO:0000259" key="2">
    <source>
        <dbReference type="PROSITE" id="PS50268"/>
    </source>
</evidence>
<evidence type="ECO:0000313" key="4">
    <source>
        <dbReference type="EMBL" id="MDP2566568.1"/>
    </source>
</evidence>
<dbReference type="EMBL" id="JAUYVT010000022">
    <property type="protein sequence ID" value="MDP2566568.1"/>
    <property type="molecule type" value="Genomic_DNA"/>
</dbReference>
<gene>
    <name evidence="4" type="ORF">Q8W34_18145</name>
</gene>
<dbReference type="Proteomes" id="UP001177212">
    <property type="component" value="Unassembled WGS sequence"/>
</dbReference>
<keyword evidence="4" id="KW-0255">Endonuclease</keyword>
<keyword evidence="1" id="KW-0732">Signal</keyword>
<dbReference type="Pfam" id="PF03372">
    <property type="entry name" value="Exo_endo_phos"/>
    <property type="match status" value="1"/>
</dbReference>
<sequence>MLKTKITPLALVLAGLSAPASADLIISEYIEGSSNNKAIELYNNADTEISLEGYVLGLYSNGSSSVGNSIDLTGTLAANTTYIISNPGATADILDIADTTSTVTYYNGDDALVLTKDGVIVDSFGQVGVDPGSFWSDATAQTQNKTLRRKLSITSGRTDSTAEFLPSEEWEQFDIDTFDGLGSHAGNGGGTEPEPDPIDPIVCAADKTLISAIQGEGNESPLVDTLVELEGIVTADFQGDDELKGFFVTSLAADEDTNPLTSEGVFVYFADTDVNVGDHVRVQGTVDEYFDSTQISDVVQVAVCATGQSVSATKISLPLASQDDLEAFEGMLVTLDQELVVTNNFGLGRYGEVELATERLYQGTQVAMPGDAANAVEVENLTKKILVDDGSTVQNSDPTAYPTPGLSAENTLRTGDSVNSVTGALAYSFSTYRIHPTVAPQFIATNPREDAPELNPEADLRVASFNVLNYFNGDGQGAGFPTSRGADSLEELVRQEAKLVSAISAMQADVVGLMEIENDGFGEFSAIASLVNALNDADSANEYAFVDFNVNQVGTDAITTALIYRANKVEEVGSAAITTAAPFDFSNRTPIAQSFKSLESQEVFTVAVAHLKSKGGCGSASGANEDQNDGQACWNEIRTEGASAFADWLDSKPTGVDDEDIILVGDMNAYAMEDPIRKFDEKGYKNVVAELDGNTLAYSYSFSGRAGSLDHAVATESLLSKVVAAKDWHINADEPIVLDYNVEFKSEGHQSTLYSESAYRASDHDPVIVDIKSEVVLTPEEQTPVVAPDQVFSIDENSAVGTVIGMLDYSDPNPEDSPVVKFIVSENDSVSINDQGQLIVAGEIDYEFENRITFTVQVEDSVGNVSKAEKVAVKVNNLRSDDDNDAGSLLWLSLLLAPLSIVRRFKKK</sequence>
<dbReference type="PANTHER" id="PTHR42834">
    <property type="entry name" value="ENDONUCLEASE/EXONUCLEASE/PHOSPHATASE FAMILY PROTEIN (AFU_ORTHOLOGUE AFUA_3G09210)"/>
    <property type="match status" value="1"/>
</dbReference>
<organism evidence="4 5">
    <name type="scientific">Pseudoalteromonas marina</name>
    <dbReference type="NCBI Taxonomy" id="267375"/>
    <lineage>
        <taxon>Bacteria</taxon>
        <taxon>Pseudomonadati</taxon>
        <taxon>Pseudomonadota</taxon>
        <taxon>Gammaproteobacteria</taxon>
        <taxon>Alteromonadales</taxon>
        <taxon>Pseudoalteromonadaceae</taxon>
        <taxon>Pseudoalteromonas</taxon>
    </lineage>
</organism>
<dbReference type="CDD" id="cd11304">
    <property type="entry name" value="Cadherin_repeat"/>
    <property type="match status" value="1"/>
</dbReference>
<dbReference type="PROSITE" id="PS51841">
    <property type="entry name" value="LTD"/>
    <property type="match status" value="1"/>
</dbReference>
<dbReference type="PANTHER" id="PTHR42834:SF1">
    <property type="entry name" value="ENDONUCLEASE_EXONUCLEASE_PHOSPHATASE FAMILY PROTEIN (AFU_ORTHOLOGUE AFUA_3G09210)"/>
    <property type="match status" value="1"/>
</dbReference>
<keyword evidence="5" id="KW-1185">Reference proteome</keyword>
<dbReference type="InterPro" id="IPR036691">
    <property type="entry name" value="Endo/exonu/phosph_ase_sf"/>
</dbReference>
<dbReference type="SUPFAM" id="SSF56219">
    <property type="entry name" value="DNase I-like"/>
    <property type="match status" value="1"/>
</dbReference>
<evidence type="ECO:0000259" key="3">
    <source>
        <dbReference type="PROSITE" id="PS51841"/>
    </source>
</evidence>
<accession>A0ABT9FIK0</accession>
<dbReference type="GO" id="GO:0004519">
    <property type="term" value="F:endonuclease activity"/>
    <property type="evidence" value="ECO:0007669"/>
    <property type="project" value="UniProtKB-KW"/>
</dbReference>
<feature type="chain" id="PRO_5046431270" evidence="1">
    <location>
        <begin position="23"/>
        <end position="908"/>
    </location>
</feature>
<dbReference type="InterPro" id="IPR036415">
    <property type="entry name" value="Lamin_tail_dom_sf"/>
</dbReference>
<dbReference type="Gene3D" id="3.60.10.10">
    <property type="entry name" value="Endonuclease/exonuclease/phosphatase"/>
    <property type="match status" value="1"/>
</dbReference>
<dbReference type="SUPFAM" id="SSF74853">
    <property type="entry name" value="Lamin A/C globular tail domain"/>
    <property type="match status" value="1"/>
</dbReference>